<feature type="compositionally biased region" description="Pro residues" evidence="1">
    <location>
        <begin position="131"/>
        <end position="140"/>
    </location>
</feature>
<accession>K0SAV6</accession>
<evidence type="ECO:0000256" key="2">
    <source>
        <dbReference type="SAM" id="Phobius"/>
    </source>
</evidence>
<comment type="caution">
    <text evidence="3">The sequence shown here is derived from an EMBL/GenBank/DDBJ whole genome shotgun (WGS) entry which is preliminary data.</text>
</comment>
<evidence type="ECO:0000256" key="1">
    <source>
        <dbReference type="SAM" id="MobiDB-lite"/>
    </source>
</evidence>
<feature type="compositionally biased region" description="Basic and acidic residues" evidence="1">
    <location>
        <begin position="156"/>
        <end position="165"/>
    </location>
</feature>
<feature type="non-terminal residue" evidence="3">
    <location>
        <position position="181"/>
    </location>
</feature>
<organism evidence="3 4">
    <name type="scientific">Thalassiosira oceanica</name>
    <name type="common">Marine diatom</name>
    <dbReference type="NCBI Taxonomy" id="159749"/>
    <lineage>
        <taxon>Eukaryota</taxon>
        <taxon>Sar</taxon>
        <taxon>Stramenopiles</taxon>
        <taxon>Ochrophyta</taxon>
        <taxon>Bacillariophyta</taxon>
        <taxon>Coscinodiscophyceae</taxon>
        <taxon>Thalassiosirophycidae</taxon>
        <taxon>Thalassiosirales</taxon>
        <taxon>Thalassiosiraceae</taxon>
        <taxon>Thalassiosira</taxon>
    </lineage>
</organism>
<feature type="compositionally biased region" description="Polar residues" evidence="1">
    <location>
        <begin position="143"/>
        <end position="152"/>
    </location>
</feature>
<dbReference type="EMBL" id="AGNL01019141">
    <property type="protein sequence ID" value="EJK62074.1"/>
    <property type="molecule type" value="Genomic_DNA"/>
</dbReference>
<name>K0SAV6_THAOC</name>
<dbReference type="AlphaFoldDB" id="K0SAV6"/>
<keyword evidence="2" id="KW-1133">Transmembrane helix</keyword>
<sequence>MPSGPGVDADGLEAQWVAATIMEFTPGLTQVRDGRDCPAKQDRPYCPIVDCSPGRSVGVVWGLPRRRPASASQVSSKAPPTAAAERAHGGLLFWSFGGTNFLGGWLAVALVIVLHPYVGVALSMKSGGAPSPVPSAPAGPLPTSSATSTDMSPTRKKLDGFESRRSAVRTASIAGPVAVPA</sequence>
<protein>
    <submittedName>
        <fullName evidence="3">Uncharacterized protein</fullName>
    </submittedName>
</protein>
<keyword evidence="2" id="KW-0812">Transmembrane</keyword>
<keyword evidence="4" id="KW-1185">Reference proteome</keyword>
<feature type="region of interest" description="Disordered" evidence="1">
    <location>
        <begin position="128"/>
        <end position="168"/>
    </location>
</feature>
<gene>
    <name evidence="3" type="ORF">THAOC_17328</name>
</gene>
<evidence type="ECO:0000313" key="4">
    <source>
        <dbReference type="Proteomes" id="UP000266841"/>
    </source>
</evidence>
<evidence type="ECO:0000313" key="3">
    <source>
        <dbReference type="EMBL" id="EJK62074.1"/>
    </source>
</evidence>
<dbReference type="Proteomes" id="UP000266841">
    <property type="component" value="Unassembled WGS sequence"/>
</dbReference>
<reference evidence="3 4" key="1">
    <citation type="journal article" date="2012" name="Genome Biol.">
        <title>Genome and low-iron response of an oceanic diatom adapted to chronic iron limitation.</title>
        <authorList>
            <person name="Lommer M."/>
            <person name="Specht M."/>
            <person name="Roy A.S."/>
            <person name="Kraemer L."/>
            <person name="Andreson R."/>
            <person name="Gutowska M.A."/>
            <person name="Wolf J."/>
            <person name="Bergner S.V."/>
            <person name="Schilhabel M.B."/>
            <person name="Klostermeier U.C."/>
            <person name="Beiko R.G."/>
            <person name="Rosenstiel P."/>
            <person name="Hippler M."/>
            <person name="Laroche J."/>
        </authorList>
    </citation>
    <scope>NUCLEOTIDE SEQUENCE [LARGE SCALE GENOMIC DNA]</scope>
    <source>
        <strain evidence="3 4">CCMP1005</strain>
    </source>
</reference>
<feature type="transmembrane region" description="Helical" evidence="2">
    <location>
        <begin position="102"/>
        <end position="122"/>
    </location>
</feature>
<keyword evidence="2" id="KW-0472">Membrane</keyword>
<proteinExistence type="predicted"/>